<dbReference type="PANTHER" id="PTHR33022:SF21">
    <property type="entry name" value="UBIQUITIN-LIKE PROTEASE FAMILY PROFILE DOMAIN-CONTAINING PROTEIN"/>
    <property type="match status" value="1"/>
</dbReference>
<dbReference type="AlphaFoldDB" id="A0A6N2B0T5"/>
<gene>
    <name evidence="2" type="ORF">EJD97_020755</name>
</gene>
<accession>A0A6N2B0T5</accession>
<reference evidence="2" key="1">
    <citation type="submission" date="2019-05" db="EMBL/GenBank/DDBJ databases">
        <title>The de novo reference genome and transcriptome assemblies of the wild tomato species Solanum chilense.</title>
        <authorList>
            <person name="Stam R."/>
            <person name="Nosenko T."/>
            <person name="Hoerger A.C."/>
            <person name="Stephan W."/>
            <person name="Seidel M.A."/>
            <person name="Kuhn J.M.M."/>
            <person name="Haberer G."/>
            <person name="Tellier A."/>
        </authorList>
    </citation>
    <scope>NUCLEOTIDE SEQUENCE</scope>
    <source>
        <tissue evidence="2">Mature leaves</tissue>
    </source>
</reference>
<dbReference type="EMBL" id="RXGB01006114">
    <property type="protein sequence ID" value="TMW86881.1"/>
    <property type="molecule type" value="Genomic_DNA"/>
</dbReference>
<protein>
    <submittedName>
        <fullName evidence="2">Uncharacterized protein</fullName>
    </submittedName>
</protein>
<evidence type="ECO:0000256" key="1">
    <source>
        <dbReference type="SAM" id="MobiDB-lite"/>
    </source>
</evidence>
<sequence>MYTSLFAEYISNGVFDMSAIDIDATYHRQRYATILWHYENSKNEEGAINDSEVTGTIASKYGGPHTPKEHVSDKTQYPTPRLRNRN</sequence>
<comment type="caution">
    <text evidence="2">The sequence shown here is derived from an EMBL/GenBank/DDBJ whole genome shotgun (WGS) entry which is preliminary data.</text>
</comment>
<proteinExistence type="predicted"/>
<name>A0A6N2B0T5_SOLCI</name>
<evidence type="ECO:0000313" key="2">
    <source>
        <dbReference type="EMBL" id="TMW86881.1"/>
    </source>
</evidence>
<feature type="region of interest" description="Disordered" evidence="1">
    <location>
        <begin position="46"/>
        <end position="86"/>
    </location>
</feature>
<organism evidence="2">
    <name type="scientific">Solanum chilense</name>
    <name type="common">Tomato</name>
    <name type="synonym">Lycopersicon chilense</name>
    <dbReference type="NCBI Taxonomy" id="4083"/>
    <lineage>
        <taxon>Eukaryota</taxon>
        <taxon>Viridiplantae</taxon>
        <taxon>Streptophyta</taxon>
        <taxon>Embryophyta</taxon>
        <taxon>Tracheophyta</taxon>
        <taxon>Spermatophyta</taxon>
        <taxon>Magnoliopsida</taxon>
        <taxon>eudicotyledons</taxon>
        <taxon>Gunneridae</taxon>
        <taxon>Pentapetalae</taxon>
        <taxon>asterids</taxon>
        <taxon>lamiids</taxon>
        <taxon>Solanales</taxon>
        <taxon>Solanaceae</taxon>
        <taxon>Solanoideae</taxon>
        <taxon>Solaneae</taxon>
        <taxon>Solanum</taxon>
        <taxon>Solanum subgen. Lycopersicon</taxon>
    </lineage>
</organism>
<dbReference type="PANTHER" id="PTHR33022">
    <property type="entry name" value="DUF1985 DOMAIN-CONTAINING PROTEIN"/>
    <property type="match status" value="1"/>
</dbReference>